<name>A0ABS0N0R2_9SPHN</name>
<sequence>MAYWLAKKREGQDIDFIQRFDPPFWTVDFPRPMMASVITTAPDALRVDCEFHHHDALAGLIWESEDRFDHPLLSYDTERDYSRLTLNFRWQSSGVLPLDAVHGPTLTIEGRDASGAARTWFVRLWNYADGTPEDARITIPFSDLREGWAGDGTLIHPASIDRMFISIVPPAYDPANSQLLPARADGWVELSDISADGERAMLVIGDALLPPHDVGMCTAYDDSYNLTPARMLRNVLHLGYRGTYVHYVGMSHYYRLKPDATQTLLVDPNTPLCEPCIAWHRNLFEASLQLGLSPILSLSLELFDEHCPEAWKQRDWDGNPALTGWVPPSTLVSPANNAAVHFLRDATTELVSLQVATGLDPHFQIGEPWWWINPGGKPCIYDADMRASQPQVPQITASSDPNDPAISDYIDAAAFKLGFTATSMRGRAQQAGGSETSTYILLFTPQVFDPAHPVAARLNISSRWSSPAFTRLQVEDYDWLTAGAEAERKRGYAALDARLAYPVDRQHYLAGFVLNAEDAEDYWRLIDGGLDEAKARGVERTFVWALPQIVRDGYVRLPDEENDVQSFDDVLYPLALGRDASVAPEFSTSILLTASGHERRNSQWSDARLNYDVGPGIRSQAELGVLLEFFRARRGPARAFRLADPFDFSSNGLSGTPTMMDQLIGTGDGLTATFQLSKSYGAIDEPQLRNITRPRADTILISVDGVAETDWLLGDGGRITFTNAPPDGAAIRAGFLFDVPVRFAEDRLDISGATFAANDAPSVPLIEVREDI</sequence>
<accession>A0ABS0N0R2</accession>
<organism evidence="4 5">
    <name type="scientific">Aurantiacibacter sediminis</name>
    <dbReference type="NCBI Taxonomy" id="2793064"/>
    <lineage>
        <taxon>Bacteria</taxon>
        <taxon>Pseudomonadati</taxon>
        <taxon>Pseudomonadota</taxon>
        <taxon>Alphaproteobacteria</taxon>
        <taxon>Sphingomonadales</taxon>
        <taxon>Erythrobacteraceae</taxon>
        <taxon>Aurantiacibacter</taxon>
    </lineage>
</organism>
<dbReference type="Pfam" id="PF23845">
    <property type="entry name" value="TIM-barrel_NCTSP"/>
    <property type="match status" value="1"/>
</dbReference>
<proteinExistence type="predicted"/>
<dbReference type="InterPro" id="IPR057102">
    <property type="entry name" value="NCTSP_N"/>
</dbReference>
<protein>
    <submittedName>
        <fullName evidence="4">DUF2460 domain-containing protein</fullName>
    </submittedName>
</protein>
<dbReference type="EMBL" id="JAEANY010000001">
    <property type="protein sequence ID" value="MBH5321549.1"/>
    <property type="molecule type" value="Genomic_DNA"/>
</dbReference>
<dbReference type="Pfam" id="PF09343">
    <property type="entry name" value="DUF2460"/>
    <property type="match status" value="1"/>
</dbReference>
<feature type="domain" description="DUF2460" evidence="1">
    <location>
        <begin position="568"/>
        <end position="769"/>
    </location>
</feature>
<dbReference type="Pfam" id="PF23844">
    <property type="entry name" value="NCTSP_N"/>
    <property type="match status" value="1"/>
</dbReference>
<evidence type="ECO:0000259" key="1">
    <source>
        <dbReference type="Pfam" id="PF09343"/>
    </source>
</evidence>
<evidence type="ECO:0000259" key="2">
    <source>
        <dbReference type="Pfam" id="PF23844"/>
    </source>
</evidence>
<gene>
    <name evidence="4" type="ORF">I5L03_02980</name>
</gene>
<feature type="domain" description="Non-contractile tail sheath N-terminal" evidence="2">
    <location>
        <begin position="17"/>
        <end position="205"/>
    </location>
</feature>
<dbReference type="InterPro" id="IPR011740">
    <property type="entry name" value="DUF2460"/>
</dbReference>
<dbReference type="InterPro" id="IPR057122">
    <property type="entry name" value="TIM-barrel_NCTSP"/>
</dbReference>
<keyword evidence="5" id="KW-1185">Reference proteome</keyword>
<dbReference type="RefSeq" id="WP_197920201.1">
    <property type="nucleotide sequence ID" value="NZ_CAWPTA010000006.1"/>
</dbReference>
<dbReference type="NCBIfam" id="TIGR02217">
    <property type="entry name" value="chp_TIGR02217"/>
    <property type="match status" value="1"/>
</dbReference>
<evidence type="ECO:0000313" key="5">
    <source>
        <dbReference type="Proteomes" id="UP000602442"/>
    </source>
</evidence>
<comment type="caution">
    <text evidence="4">The sequence shown here is derived from an EMBL/GenBank/DDBJ whole genome shotgun (WGS) entry which is preliminary data.</text>
</comment>
<evidence type="ECO:0000259" key="3">
    <source>
        <dbReference type="Pfam" id="PF23845"/>
    </source>
</evidence>
<reference evidence="4 5" key="1">
    <citation type="submission" date="2020-11" db="EMBL/GenBank/DDBJ databases">
        <title>Erythrobacter sediminis sp. nov., a marine bacterium from a tidal flat of Garorim Bay.</title>
        <authorList>
            <person name="Kim D."/>
            <person name="Yoo Y."/>
            <person name="Kim J.-J."/>
        </authorList>
    </citation>
    <scope>NUCLEOTIDE SEQUENCE [LARGE SCALE GENOMIC DNA]</scope>
    <source>
        <strain evidence="4 5">JGD-13</strain>
    </source>
</reference>
<evidence type="ECO:0000313" key="4">
    <source>
        <dbReference type="EMBL" id="MBH5321549.1"/>
    </source>
</evidence>
<feature type="domain" description="Non-contractile tail sheath TIM barrel" evidence="3">
    <location>
        <begin position="210"/>
        <end position="554"/>
    </location>
</feature>
<dbReference type="Proteomes" id="UP000602442">
    <property type="component" value="Unassembled WGS sequence"/>
</dbReference>